<protein>
    <submittedName>
        <fullName evidence="1">Uncharacterized protein</fullName>
    </submittedName>
</protein>
<reference evidence="1" key="1">
    <citation type="submission" date="2021-12" db="EMBL/GenBank/DDBJ databases">
        <authorList>
            <person name="King R."/>
        </authorList>
    </citation>
    <scope>NUCLEOTIDE SEQUENCE</scope>
</reference>
<accession>A0A9P0AJ79</accession>
<dbReference type="EMBL" id="OU963868">
    <property type="protein sequence ID" value="CAH0392709.1"/>
    <property type="molecule type" value="Genomic_DNA"/>
</dbReference>
<keyword evidence="2" id="KW-1185">Reference proteome</keyword>
<dbReference type="Proteomes" id="UP001152759">
    <property type="component" value="Chromosome 7"/>
</dbReference>
<dbReference type="AlphaFoldDB" id="A0A9P0AJ79"/>
<sequence length="367" mass="41657">MVQIKTGSADLEHISSQFFNQGSAVLPDVCKNAVRLSKQPSLYIVNANVQTSVGPLIQSLHKNSFATTFCTHFSHIEELIRSDHPKNIVFFISNINKILNLILASSVKSARHIVNGYKDGNITDIPPLILYRNSSVENFDKADEARSIPSLPDYCIQIHPTLELIRTDTKCNYELSITQAELQHGSILSDPVHHATRDLSNNNIWNSKNHLIFVVSNSNIKNFSSFVDRKVLKSSLGMKDMVSNGETHQKSRRGLQVLFQFIWRFFKGVKTVICLKANCFYYNPVLEQVAYYPISDAENRVDFQWDDWNGKIFLIQSFTGKGTERASVHGVWDDILADALQSLQTSKKILFLPFLKTVKDFDHYEDG</sequence>
<proteinExistence type="predicted"/>
<organism evidence="1 2">
    <name type="scientific">Bemisia tabaci</name>
    <name type="common">Sweetpotato whitefly</name>
    <name type="synonym">Aleurodes tabaci</name>
    <dbReference type="NCBI Taxonomy" id="7038"/>
    <lineage>
        <taxon>Eukaryota</taxon>
        <taxon>Metazoa</taxon>
        <taxon>Ecdysozoa</taxon>
        <taxon>Arthropoda</taxon>
        <taxon>Hexapoda</taxon>
        <taxon>Insecta</taxon>
        <taxon>Pterygota</taxon>
        <taxon>Neoptera</taxon>
        <taxon>Paraneoptera</taxon>
        <taxon>Hemiptera</taxon>
        <taxon>Sternorrhyncha</taxon>
        <taxon>Aleyrodoidea</taxon>
        <taxon>Aleyrodidae</taxon>
        <taxon>Aleyrodinae</taxon>
        <taxon>Bemisia</taxon>
    </lineage>
</organism>
<evidence type="ECO:0000313" key="1">
    <source>
        <dbReference type="EMBL" id="CAH0392709.1"/>
    </source>
</evidence>
<gene>
    <name evidence="1" type="ORF">BEMITA_LOCUS11191</name>
</gene>
<name>A0A9P0AJ79_BEMTA</name>
<evidence type="ECO:0000313" key="2">
    <source>
        <dbReference type="Proteomes" id="UP001152759"/>
    </source>
</evidence>